<accession>A0AAD5WXK1</accession>
<feature type="region of interest" description="Disordered" evidence="1">
    <location>
        <begin position="54"/>
        <end position="90"/>
    </location>
</feature>
<comment type="caution">
    <text evidence="3">The sequence shown here is derived from an EMBL/GenBank/DDBJ whole genome shotgun (WGS) entry which is preliminary data.</text>
</comment>
<dbReference type="AlphaFoldDB" id="A0AAD5WXK1"/>
<sequence length="90" mass="9881">MLRSLILAYALFLADHRVTTSATEDELETTQPLAGEEAFQWMRRYGAVEVWVDGRPSTSGPSNVQKHAPTPAPAQGSSLKDKSSLSRYDS</sequence>
<evidence type="ECO:0000256" key="1">
    <source>
        <dbReference type="SAM" id="MobiDB-lite"/>
    </source>
</evidence>
<proteinExistence type="predicted"/>
<gene>
    <name evidence="3" type="ORF">HK097_002824</name>
</gene>
<feature type="chain" id="PRO_5042178141" evidence="2">
    <location>
        <begin position="22"/>
        <end position="90"/>
    </location>
</feature>
<protein>
    <submittedName>
        <fullName evidence="3">Uncharacterized protein</fullName>
    </submittedName>
</protein>
<name>A0AAD5WXK1_9FUNG</name>
<feature type="non-terminal residue" evidence="3">
    <location>
        <position position="90"/>
    </location>
</feature>
<dbReference type="Proteomes" id="UP001212841">
    <property type="component" value="Unassembled WGS sequence"/>
</dbReference>
<keyword evidence="4" id="KW-1185">Reference proteome</keyword>
<evidence type="ECO:0000256" key="2">
    <source>
        <dbReference type="SAM" id="SignalP"/>
    </source>
</evidence>
<reference evidence="3" key="1">
    <citation type="submission" date="2020-05" db="EMBL/GenBank/DDBJ databases">
        <title>Phylogenomic resolution of chytrid fungi.</title>
        <authorList>
            <person name="Stajich J.E."/>
            <person name="Amses K."/>
            <person name="Simmons R."/>
            <person name="Seto K."/>
            <person name="Myers J."/>
            <person name="Bonds A."/>
            <person name="Quandt C.A."/>
            <person name="Barry K."/>
            <person name="Liu P."/>
            <person name="Grigoriev I."/>
            <person name="Longcore J.E."/>
            <person name="James T.Y."/>
        </authorList>
    </citation>
    <scope>NUCLEOTIDE SEQUENCE</scope>
    <source>
        <strain evidence="3">JEL0318</strain>
    </source>
</reference>
<dbReference type="EMBL" id="JADGJD010001633">
    <property type="protein sequence ID" value="KAJ3039463.1"/>
    <property type="molecule type" value="Genomic_DNA"/>
</dbReference>
<feature type="compositionally biased region" description="Basic and acidic residues" evidence="1">
    <location>
        <begin position="79"/>
        <end position="90"/>
    </location>
</feature>
<evidence type="ECO:0000313" key="4">
    <source>
        <dbReference type="Proteomes" id="UP001212841"/>
    </source>
</evidence>
<feature type="signal peptide" evidence="2">
    <location>
        <begin position="1"/>
        <end position="21"/>
    </location>
</feature>
<feature type="compositionally biased region" description="Polar residues" evidence="1">
    <location>
        <begin position="56"/>
        <end position="65"/>
    </location>
</feature>
<keyword evidence="2" id="KW-0732">Signal</keyword>
<evidence type="ECO:0000313" key="3">
    <source>
        <dbReference type="EMBL" id="KAJ3039463.1"/>
    </source>
</evidence>
<organism evidence="3 4">
    <name type="scientific">Rhizophlyctis rosea</name>
    <dbReference type="NCBI Taxonomy" id="64517"/>
    <lineage>
        <taxon>Eukaryota</taxon>
        <taxon>Fungi</taxon>
        <taxon>Fungi incertae sedis</taxon>
        <taxon>Chytridiomycota</taxon>
        <taxon>Chytridiomycota incertae sedis</taxon>
        <taxon>Chytridiomycetes</taxon>
        <taxon>Rhizophlyctidales</taxon>
        <taxon>Rhizophlyctidaceae</taxon>
        <taxon>Rhizophlyctis</taxon>
    </lineage>
</organism>